<evidence type="ECO:0000313" key="3">
    <source>
        <dbReference type="Proteomes" id="UP000299102"/>
    </source>
</evidence>
<dbReference type="OrthoDB" id="425619at2759"/>
<reference evidence="2 3" key="1">
    <citation type="journal article" date="2019" name="Commun. Biol.">
        <title>The bagworm genome reveals a unique fibroin gene that provides high tensile strength.</title>
        <authorList>
            <person name="Kono N."/>
            <person name="Nakamura H."/>
            <person name="Ohtoshi R."/>
            <person name="Tomita M."/>
            <person name="Numata K."/>
            <person name="Arakawa K."/>
        </authorList>
    </citation>
    <scope>NUCLEOTIDE SEQUENCE [LARGE SCALE GENOMIC DNA]</scope>
</reference>
<protein>
    <submittedName>
        <fullName evidence="2">Uncharacterized protein</fullName>
    </submittedName>
</protein>
<dbReference type="AlphaFoldDB" id="A0A4C1TLY8"/>
<accession>A0A4C1TLY8</accession>
<evidence type="ECO:0000256" key="1">
    <source>
        <dbReference type="SAM" id="MobiDB-lite"/>
    </source>
</evidence>
<evidence type="ECO:0000313" key="2">
    <source>
        <dbReference type="EMBL" id="GBP14398.1"/>
    </source>
</evidence>
<keyword evidence="3" id="KW-1185">Reference proteome</keyword>
<name>A0A4C1TLY8_EUMVA</name>
<dbReference type="PANTHER" id="PTHR45823:SF1">
    <property type="entry name" value="T-SNARE COILED-COIL HOMOLOGY DOMAIN-CONTAINING PROTEIN"/>
    <property type="match status" value="1"/>
</dbReference>
<feature type="region of interest" description="Disordered" evidence="1">
    <location>
        <begin position="188"/>
        <end position="207"/>
    </location>
</feature>
<proteinExistence type="predicted"/>
<dbReference type="EMBL" id="BGZK01000063">
    <property type="protein sequence ID" value="GBP14398.1"/>
    <property type="molecule type" value="Genomic_DNA"/>
</dbReference>
<comment type="caution">
    <text evidence="2">The sequence shown here is derived from an EMBL/GenBank/DDBJ whole genome shotgun (WGS) entry which is preliminary data.</text>
</comment>
<gene>
    <name evidence="2" type="ORF">EVAR_92387_1</name>
</gene>
<dbReference type="Proteomes" id="UP000299102">
    <property type="component" value="Unassembled WGS sequence"/>
</dbReference>
<feature type="compositionally biased region" description="Polar residues" evidence="1">
    <location>
        <begin position="192"/>
        <end position="207"/>
    </location>
</feature>
<sequence>MTFAALRKRQRRPYTSATLIRPSLIPNSLNESQHEKWRPQQAACISLRKDITIRVQGFSGFSIAAVPIHGPLTRNFKVPWFDGTSSWSAYKLQFEIVMRTNSWNQEQTQTALTLSLHYDALMVLEALEEQRTYKKLLKTLEACYGLHGYGHLEYAYRAQSKDRAVRLQHPTAFKDIVVNAFEAKVVRDVHPSTENPENNSTRGKQQKNLSPAVLLLSHL</sequence>
<organism evidence="2 3">
    <name type="scientific">Eumeta variegata</name>
    <name type="common">Bagworm moth</name>
    <name type="synonym">Eumeta japonica</name>
    <dbReference type="NCBI Taxonomy" id="151549"/>
    <lineage>
        <taxon>Eukaryota</taxon>
        <taxon>Metazoa</taxon>
        <taxon>Ecdysozoa</taxon>
        <taxon>Arthropoda</taxon>
        <taxon>Hexapoda</taxon>
        <taxon>Insecta</taxon>
        <taxon>Pterygota</taxon>
        <taxon>Neoptera</taxon>
        <taxon>Endopterygota</taxon>
        <taxon>Lepidoptera</taxon>
        <taxon>Glossata</taxon>
        <taxon>Ditrysia</taxon>
        <taxon>Tineoidea</taxon>
        <taxon>Psychidae</taxon>
        <taxon>Oiketicinae</taxon>
        <taxon>Eumeta</taxon>
    </lineage>
</organism>
<dbReference type="PANTHER" id="PTHR45823">
    <property type="entry name" value="T-SNARE COILED-COIL HOMOLOGY DOMAIN-CONTAINING PROTEIN"/>
    <property type="match status" value="1"/>
</dbReference>